<dbReference type="GO" id="GO:0005886">
    <property type="term" value="C:plasma membrane"/>
    <property type="evidence" value="ECO:0007669"/>
    <property type="project" value="UniProtKB-SubCell"/>
</dbReference>
<dbReference type="PIRSF" id="PIRSF004925">
    <property type="entry name" value="HcaT"/>
    <property type="match status" value="1"/>
</dbReference>
<feature type="transmembrane region" description="Helical" evidence="8">
    <location>
        <begin position="358"/>
        <end position="377"/>
    </location>
</feature>
<feature type="domain" description="Major facilitator superfamily associated" evidence="9">
    <location>
        <begin position="5"/>
        <end position="357"/>
    </location>
</feature>
<accession>A0A1U7PSI1</accession>
<dbReference type="OrthoDB" id="9150135at2"/>
<feature type="transmembrane region" description="Helical" evidence="8">
    <location>
        <begin position="332"/>
        <end position="352"/>
    </location>
</feature>
<dbReference type="SUPFAM" id="SSF103473">
    <property type="entry name" value="MFS general substrate transporter"/>
    <property type="match status" value="1"/>
</dbReference>
<keyword evidence="3" id="KW-1003">Cell membrane</keyword>
<feature type="transmembrane region" description="Helical" evidence="8">
    <location>
        <begin position="235"/>
        <end position="255"/>
    </location>
</feature>
<keyword evidence="5 8" id="KW-0812">Transmembrane</keyword>
<keyword evidence="2" id="KW-0813">Transport</keyword>
<organism evidence="10 11">
    <name type="scientific">Edaphobacillus lindanitolerans</name>
    <dbReference type="NCBI Taxonomy" id="550447"/>
    <lineage>
        <taxon>Bacteria</taxon>
        <taxon>Bacillati</taxon>
        <taxon>Bacillota</taxon>
        <taxon>Bacilli</taxon>
        <taxon>Bacillales</taxon>
        <taxon>Bacillaceae</taxon>
        <taxon>Edaphobacillus</taxon>
    </lineage>
</organism>
<dbReference type="Proteomes" id="UP000187550">
    <property type="component" value="Unassembled WGS sequence"/>
</dbReference>
<feature type="transmembrane region" description="Helical" evidence="8">
    <location>
        <begin position="267"/>
        <end position="285"/>
    </location>
</feature>
<dbReference type="GO" id="GO:0015528">
    <property type="term" value="F:lactose:proton symporter activity"/>
    <property type="evidence" value="ECO:0007669"/>
    <property type="project" value="TreeGrafter"/>
</dbReference>
<dbReference type="InterPro" id="IPR026032">
    <property type="entry name" value="HcaT-like"/>
</dbReference>
<evidence type="ECO:0000256" key="7">
    <source>
        <dbReference type="ARBA" id="ARBA00023136"/>
    </source>
</evidence>
<evidence type="ECO:0000256" key="3">
    <source>
        <dbReference type="ARBA" id="ARBA00022475"/>
    </source>
</evidence>
<feature type="transmembrane region" description="Helical" evidence="8">
    <location>
        <begin position="36"/>
        <end position="58"/>
    </location>
</feature>
<gene>
    <name evidence="10" type="ORF">SAMN05428946_2420</name>
</gene>
<dbReference type="PANTHER" id="PTHR23522">
    <property type="entry name" value="BLL5896 PROTEIN"/>
    <property type="match status" value="1"/>
</dbReference>
<evidence type="ECO:0000256" key="1">
    <source>
        <dbReference type="ARBA" id="ARBA00004429"/>
    </source>
</evidence>
<sequence>MNARWLSLNFFAYFFTWGIFLPYWTGWLTTVKGLSVFEASVVMGTGMIARALSTLFFFPAAAQRYPLTKLMRISIILSLVIGLFYIPAHSFAMLLAVTLAFNTVYPNLLPAMESGASVLIQSERIDYGRSRAFGSLGYTIALLVIGGLNAVFGNAAILWTMFAGLAVFYAAQLAGPPAVLSERTAATGKSGRGSAFRQLFGMPAFLTVLGITILLQGAHASYYNYGFIYLDDLGVASFAIGLILNVAVIVEIAFFAKADKLFGSMKASTMFLIAAIGSTVRWLLIFLVPTVWMFTLTQVLHAVSFGIAHYAFIRYISGKLPRGLIAPAQGLYAALGMSLSSAFLTLLGGSLYELSPGLAFLGMTICTVPAAVIVLLTRRRFSY</sequence>
<keyword evidence="6 8" id="KW-1133">Transmembrane helix</keyword>
<evidence type="ECO:0000313" key="10">
    <source>
        <dbReference type="EMBL" id="SIT89482.1"/>
    </source>
</evidence>
<proteinExistence type="predicted"/>
<evidence type="ECO:0000313" key="11">
    <source>
        <dbReference type="Proteomes" id="UP000187550"/>
    </source>
</evidence>
<keyword evidence="11" id="KW-1185">Reference proteome</keyword>
<name>A0A1U7PSI1_9BACI</name>
<feature type="transmembrane region" description="Helical" evidence="8">
    <location>
        <begin position="132"/>
        <end position="152"/>
    </location>
</feature>
<feature type="transmembrane region" description="Helical" evidence="8">
    <location>
        <begin position="5"/>
        <end position="24"/>
    </location>
</feature>
<evidence type="ECO:0000256" key="4">
    <source>
        <dbReference type="ARBA" id="ARBA00022519"/>
    </source>
</evidence>
<evidence type="ECO:0000256" key="8">
    <source>
        <dbReference type="SAM" id="Phobius"/>
    </source>
</evidence>
<evidence type="ECO:0000256" key="2">
    <source>
        <dbReference type="ARBA" id="ARBA00022448"/>
    </source>
</evidence>
<evidence type="ECO:0000256" key="5">
    <source>
        <dbReference type="ARBA" id="ARBA00022692"/>
    </source>
</evidence>
<feature type="transmembrane region" description="Helical" evidence="8">
    <location>
        <begin position="70"/>
        <end position="86"/>
    </location>
</feature>
<dbReference type="PANTHER" id="PTHR23522:SF10">
    <property type="entry name" value="3-PHENYLPROPIONIC ACID TRANSPORTER-RELATED"/>
    <property type="match status" value="1"/>
</dbReference>
<evidence type="ECO:0000256" key="6">
    <source>
        <dbReference type="ARBA" id="ARBA00022989"/>
    </source>
</evidence>
<feature type="transmembrane region" description="Helical" evidence="8">
    <location>
        <begin position="200"/>
        <end position="223"/>
    </location>
</feature>
<evidence type="ECO:0000259" key="9">
    <source>
        <dbReference type="Pfam" id="PF12832"/>
    </source>
</evidence>
<protein>
    <submittedName>
        <fullName evidence="10">MFS transporter, PPP family, 3-phenylpropionic acid transporter</fullName>
    </submittedName>
</protein>
<dbReference type="InterPro" id="IPR024989">
    <property type="entry name" value="MFS_assoc_dom"/>
</dbReference>
<dbReference type="AlphaFoldDB" id="A0A1U7PSI1"/>
<reference evidence="11" key="1">
    <citation type="submission" date="2017-01" db="EMBL/GenBank/DDBJ databases">
        <authorList>
            <person name="Varghese N."/>
            <person name="Submissions S."/>
        </authorList>
    </citation>
    <scope>NUCLEOTIDE SEQUENCE [LARGE SCALE GENOMIC DNA]</scope>
    <source>
        <strain evidence="11">MNA4</strain>
    </source>
</reference>
<dbReference type="Gene3D" id="1.20.1250.20">
    <property type="entry name" value="MFS general substrate transporter like domains"/>
    <property type="match status" value="2"/>
</dbReference>
<keyword evidence="4" id="KW-0997">Cell inner membrane</keyword>
<dbReference type="EMBL" id="FTPL01000003">
    <property type="protein sequence ID" value="SIT89482.1"/>
    <property type="molecule type" value="Genomic_DNA"/>
</dbReference>
<dbReference type="GO" id="GO:0030395">
    <property type="term" value="F:lactose binding"/>
    <property type="evidence" value="ECO:0007669"/>
    <property type="project" value="TreeGrafter"/>
</dbReference>
<comment type="subcellular location">
    <subcellularLocation>
        <location evidence="1">Cell inner membrane</location>
        <topology evidence="1">Multi-pass membrane protein</topology>
    </subcellularLocation>
</comment>
<keyword evidence="7 8" id="KW-0472">Membrane</keyword>
<dbReference type="RefSeq" id="WP_076759182.1">
    <property type="nucleotide sequence ID" value="NZ_FTPL01000003.1"/>
</dbReference>
<feature type="transmembrane region" description="Helical" evidence="8">
    <location>
        <begin position="291"/>
        <end position="312"/>
    </location>
</feature>
<dbReference type="Pfam" id="PF12832">
    <property type="entry name" value="MFS_1_like"/>
    <property type="match status" value="1"/>
</dbReference>
<dbReference type="InterPro" id="IPR036259">
    <property type="entry name" value="MFS_trans_sf"/>
</dbReference>
<dbReference type="STRING" id="550447.SAMN05428946_2420"/>